<dbReference type="Proteomes" id="UP000322084">
    <property type="component" value="Unassembled WGS sequence"/>
</dbReference>
<evidence type="ECO:0000259" key="6">
    <source>
        <dbReference type="Pfam" id="PF02784"/>
    </source>
</evidence>
<feature type="active site" description="Proton donor" evidence="3">
    <location>
        <position position="369"/>
    </location>
</feature>
<evidence type="ECO:0000256" key="1">
    <source>
        <dbReference type="ARBA" id="ARBA00001933"/>
    </source>
</evidence>
<dbReference type="EMBL" id="BKCL01000001">
    <property type="protein sequence ID" value="GEQ96467.1"/>
    <property type="molecule type" value="Genomic_DNA"/>
</dbReference>
<evidence type="ECO:0000256" key="4">
    <source>
        <dbReference type="RuleBase" id="RU003737"/>
    </source>
</evidence>
<dbReference type="SUPFAM" id="SSF51419">
    <property type="entry name" value="PLP-binding barrel"/>
    <property type="match status" value="1"/>
</dbReference>
<sequence length="418" mass="44366">MVEMKADAERMAQQHPAFADWAFEDGHLLVGGIPVGQLAQRLGQTPFYAYDREKITARVKALRAALPKAVRLHYAIKANPMPAVVQHLSGLVDGFDIASANELDVALDAGMSNAHISFAGPAKTDAELKRAIAGGIVVELESLSEMDRCAKAGDSLGMTPRVAVRVNPDFKLRGSGMHMGGGPSQFGVDAEMVPEMLSRLAGLGLAFEGFHIFGGSQNLSAEAVAVAEDQIADLAIRLADHALTPVRHLNIGGGFGIPYTPKDKAFDLPLVGARLHETVEKLGRALPGTAVIVELGRYIVGEAGVYVCKVIDRKISRGQVYLVTDGGLHHQLAATGNFGQGIRRNYPVAIASHYGEEPVETVNVVGCLCTPIDLLADKISVPRADVGDLVAIFQSGAYGRTASPSRFLSHPEAKEALV</sequence>
<dbReference type="InterPro" id="IPR000183">
    <property type="entry name" value="Orn/DAP/Arg_de-COase"/>
</dbReference>
<dbReference type="PROSITE" id="PS00879">
    <property type="entry name" value="ODR_DC_2_2"/>
    <property type="match status" value="1"/>
</dbReference>
<dbReference type="CDD" id="cd06839">
    <property type="entry name" value="PLPDE_III_Btrk_like"/>
    <property type="match status" value="1"/>
</dbReference>
<dbReference type="PANTHER" id="PTHR43727:SF2">
    <property type="entry name" value="GROUP IV DECARBOXYLASE"/>
    <property type="match status" value="1"/>
</dbReference>
<dbReference type="InterPro" id="IPR022657">
    <property type="entry name" value="De-COase2_CS"/>
</dbReference>
<dbReference type="InterPro" id="IPR029066">
    <property type="entry name" value="PLP-binding_barrel"/>
</dbReference>
<evidence type="ECO:0000256" key="2">
    <source>
        <dbReference type="ARBA" id="ARBA00022898"/>
    </source>
</evidence>
<proteinExistence type="inferred from homology"/>
<keyword evidence="2 3" id="KW-0663">Pyridoxal phosphate</keyword>
<dbReference type="InterPro" id="IPR022644">
    <property type="entry name" value="De-COase2_N"/>
</dbReference>
<dbReference type="PANTHER" id="PTHR43727">
    <property type="entry name" value="DIAMINOPIMELATE DECARBOXYLASE"/>
    <property type="match status" value="1"/>
</dbReference>
<feature type="modified residue" description="N6-(pyridoxal phosphate)lysine" evidence="3">
    <location>
        <position position="77"/>
    </location>
</feature>
<dbReference type="SUPFAM" id="SSF50621">
    <property type="entry name" value="Alanine racemase C-terminal domain-like"/>
    <property type="match status" value="1"/>
</dbReference>
<dbReference type="GO" id="GO:0008836">
    <property type="term" value="F:diaminopimelate decarboxylase activity"/>
    <property type="evidence" value="ECO:0007669"/>
    <property type="project" value="TreeGrafter"/>
</dbReference>
<dbReference type="NCBIfam" id="TIGR03099">
    <property type="entry name" value="dCO2ase_PEP1"/>
    <property type="match status" value="1"/>
</dbReference>
<evidence type="ECO:0000256" key="3">
    <source>
        <dbReference type="PIRSR" id="PIRSR600183-50"/>
    </source>
</evidence>
<dbReference type="Gene3D" id="3.20.20.10">
    <property type="entry name" value="Alanine racemase"/>
    <property type="match status" value="1"/>
</dbReference>
<dbReference type="Gene3D" id="2.40.37.10">
    <property type="entry name" value="Lyase, Ornithine Decarboxylase, Chain A, domain 1"/>
    <property type="match status" value="1"/>
</dbReference>
<dbReference type="InterPro" id="IPR022643">
    <property type="entry name" value="De-COase2_C"/>
</dbReference>
<dbReference type="PRINTS" id="PR01179">
    <property type="entry name" value="ODADCRBXLASE"/>
</dbReference>
<organism evidence="7 8">
    <name type="scientific">Iodidimonas gelatinilytica</name>
    <dbReference type="NCBI Taxonomy" id="1236966"/>
    <lineage>
        <taxon>Bacteria</taxon>
        <taxon>Pseudomonadati</taxon>
        <taxon>Pseudomonadota</taxon>
        <taxon>Alphaproteobacteria</taxon>
        <taxon>Iodidimonadales</taxon>
        <taxon>Iodidimonadaceae</taxon>
        <taxon>Iodidimonas</taxon>
    </lineage>
</organism>
<dbReference type="InterPro" id="IPR017530">
    <property type="entry name" value="DCO2ase_PEP1"/>
</dbReference>
<comment type="similarity">
    <text evidence="4">Belongs to the Orn/Lys/Arg decarboxylase class-II family.</text>
</comment>
<dbReference type="GO" id="GO:0009089">
    <property type="term" value="P:lysine biosynthetic process via diaminopimelate"/>
    <property type="evidence" value="ECO:0007669"/>
    <property type="project" value="TreeGrafter"/>
</dbReference>
<comment type="caution">
    <text evidence="7">The sequence shown here is derived from an EMBL/GenBank/DDBJ whole genome shotgun (WGS) entry which is preliminary data.</text>
</comment>
<dbReference type="InterPro" id="IPR009006">
    <property type="entry name" value="Ala_racemase/Decarboxylase_C"/>
</dbReference>
<reference evidence="7 8" key="1">
    <citation type="submission" date="2019-09" db="EMBL/GenBank/DDBJ databases">
        <title>NBRP : Genome information of microbial organism related human and environment.</title>
        <authorList>
            <person name="Hattori M."/>
            <person name="Oshima K."/>
            <person name="Inaba H."/>
            <person name="Suda W."/>
            <person name="Sakamoto M."/>
            <person name="Iino T."/>
            <person name="Kitahara M."/>
            <person name="Oshida Y."/>
            <person name="Iida T."/>
            <person name="Kudo T."/>
            <person name="Itoh T."/>
            <person name="Ohkuma M."/>
        </authorList>
    </citation>
    <scope>NUCLEOTIDE SEQUENCE [LARGE SCALE GENOMIC DNA]</scope>
    <source>
        <strain evidence="7 8">Hi-2</strain>
    </source>
</reference>
<dbReference type="Pfam" id="PF02784">
    <property type="entry name" value="Orn_Arg_deC_N"/>
    <property type="match status" value="1"/>
</dbReference>
<name>A0A5A7MKP9_9PROT</name>
<evidence type="ECO:0000259" key="5">
    <source>
        <dbReference type="Pfam" id="PF00278"/>
    </source>
</evidence>
<feature type="domain" description="Orn/DAP/Arg decarboxylase 2 C-terminal" evidence="5">
    <location>
        <begin position="48"/>
        <end position="396"/>
    </location>
</feature>
<dbReference type="Pfam" id="PF00278">
    <property type="entry name" value="Orn_DAP_Arg_deC"/>
    <property type="match status" value="1"/>
</dbReference>
<dbReference type="AlphaFoldDB" id="A0A5A7MKP9"/>
<protein>
    <submittedName>
        <fullName evidence="7">Pyridoxal-dependent decarboxylase, exosortase A system-associated</fullName>
    </submittedName>
</protein>
<comment type="cofactor">
    <cofactor evidence="1 3">
        <name>pyridoxal 5'-phosphate</name>
        <dbReference type="ChEBI" id="CHEBI:597326"/>
    </cofactor>
</comment>
<accession>A0A5A7MKP9</accession>
<evidence type="ECO:0000313" key="7">
    <source>
        <dbReference type="EMBL" id="GEQ96467.1"/>
    </source>
</evidence>
<evidence type="ECO:0000313" key="8">
    <source>
        <dbReference type="Proteomes" id="UP000322084"/>
    </source>
</evidence>
<feature type="domain" description="Orn/DAP/Arg decarboxylase 2 N-terminal" evidence="6">
    <location>
        <begin position="53"/>
        <end position="301"/>
    </location>
</feature>
<gene>
    <name evidence="7" type="ORF">JCM17844_01040</name>
</gene>